<dbReference type="RefSeq" id="WP_168659272.1">
    <property type="nucleotide sequence ID" value="NZ_CP051180.1"/>
</dbReference>
<dbReference type="InterPro" id="IPR009921">
    <property type="entry name" value="YehS-like"/>
</dbReference>
<keyword evidence="2" id="KW-1185">Reference proteome</keyword>
<protein>
    <submittedName>
        <fullName evidence="1">DUF1456 family protein</fullName>
    </submittedName>
</protein>
<dbReference type="AlphaFoldDB" id="A0A6H1UAD5"/>
<dbReference type="PANTHER" id="PTHR37805:SF1">
    <property type="entry name" value="CYTOPLASMIC PROTEIN"/>
    <property type="match status" value="1"/>
</dbReference>
<name>A0A6H1UAD5_9GAMM</name>
<dbReference type="EMBL" id="CP051180">
    <property type="protein sequence ID" value="QIZ76011.1"/>
    <property type="molecule type" value="Genomic_DNA"/>
</dbReference>
<proteinExistence type="predicted"/>
<dbReference type="PANTHER" id="PTHR37805">
    <property type="entry name" value="CYTOPLASMIC PROTEIN-RELATED"/>
    <property type="match status" value="1"/>
</dbReference>
<dbReference type="Pfam" id="PF07308">
    <property type="entry name" value="DUF1456"/>
    <property type="match status" value="2"/>
</dbReference>
<sequence length="149" mass="16727">MINNDVLRMVRDLLEYDDATMTDVFALAEHTIDVDTVHAMLLTNGDQNYQKCDDELLATFLNGLINKLRGKKEGALPLAETHINNNGVFMKLRIALNLQAEQVLETLALGGVELSKHELSAFFRKPNNKHYRDCNDATLVAFLRGAALR</sequence>
<gene>
    <name evidence="1" type="ORF">HER31_03385</name>
</gene>
<evidence type="ECO:0000313" key="2">
    <source>
        <dbReference type="Proteomes" id="UP000501602"/>
    </source>
</evidence>
<dbReference type="Proteomes" id="UP000501602">
    <property type="component" value="Chromosome"/>
</dbReference>
<reference evidence="1 2" key="1">
    <citation type="submission" date="2020-04" db="EMBL/GenBank/DDBJ databases">
        <title>Ferrimonas sp. S7 isolated from sea water.</title>
        <authorList>
            <person name="Bae S.S."/>
            <person name="Baek K."/>
        </authorList>
    </citation>
    <scope>NUCLEOTIDE SEQUENCE [LARGE SCALE GENOMIC DNA]</scope>
    <source>
        <strain evidence="1 2">S7</strain>
    </source>
</reference>
<accession>A0A6H1UAD5</accession>
<dbReference type="KEGG" id="fes:HER31_03385"/>
<evidence type="ECO:0000313" key="1">
    <source>
        <dbReference type="EMBL" id="QIZ76011.1"/>
    </source>
</evidence>
<organism evidence="1 2">
    <name type="scientific">Ferrimonas lipolytica</name>
    <dbReference type="NCBI Taxonomy" id="2724191"/>
    <lineage>
        <taxon>Bacteria</taxon>
        <taxon>Pseudomonadati</taxon>
        <taxon>Pseudomonadota</taxon>
        <taxon>Gammaproteobacteria</taxon>
        <taxon>Alteromonadales</taxon>
        <taxon>Ferrimonadaceae</taxon>
        <taxon>Ferrimonas</taxon>
    </lineage>
</organism>